<keyword evidence="4" id="KW-0472">Membrane</keyword>
<dbReference type="Proteomes" id="UP001596074">
    <property type="component" value="Unassembled WGS sequence"/>
</dbReference>
<dbReference type="EMBL" id="JBHSON010000021">
    <property type="protein sequence ID" value="MFC5747285.1"/>
    <property type="molecule type" value="Genomic_DNA"/>
</dbReference>
<feature type="domain" description="RDD" evidence="5">
    <location>
        <begin position="8"/>
        <end position="147"/>
    </location>
</feature>
<evidence type="ECO:0000256" key="4">
    <source>
        <dbReference type="ARBA" id="ARBA00023136"/>
    </source>
</evidence>
<proteinExistence type="predicted"/>
<dbReference type="Pfam" id="PF06271">
    <property type="entry name" value="RDD"/>
    <property type="match status" value="1"/>
</dbReference>
<keyword evidence="3" id="KW-1133">Transmembrane helix</keyword>
<comment type="subcellular location">
    <subcellularLocation>
        <location evidence="1">Membrane</location>
        <topology evidence="1">Multi-pass membrane protein</topology>
    </subcellularLocation>
</comment>
<organism evidence="6 7">
    <name type="scientific">Actinomadura rugatobispora</name>
    <dbReference type="NCBI Taxonomy" id="1994"/>
    <lineage>
        <taxon>Bacteria</taxon>
        <taxon>Bacillati</taxon>
        <taxon>Actinomycetota</taxon>
        <taxon>Actinomycetes</taxon>
        <taxon>Streptosporangiales</taxon>
        <taxon>Thermomonosporaceae</taxon>
        <taxon>Actinomadura</taxon>
    </lineage>
</organism>
<evidence type="ECO:0000259" key="5">
    <source>
        <dbReference type="Pfam" id="PF06271"/>
    </source>
</evidence>
<keyword evidence="7" id="KW-1185">Reference proteome</keyword>
<dbReference type="RefSeq" id="WP_378282904.1">
    <property type="nucleotide sequence ID" value="NZ_JBHSON010000021.1"/>
</dbReference>
<name>A0ABW1A267_9ACTN</name>
<evidence type="ECO:0000313" key="6">
    <source>
        <dbReference type="EMBL" id="MFC5747285.1"/>
    </source>
</evidence>
<evidence type="ECO:0000256" key="3">
    <source>
        <dbReference type="ARBA" id="ARBA00022989"/>
    </source>
</evidence>
<evidence type="ECO:0000256" key="2">
    <source>
        <dbReference type="ARBA" id="ARBA00022692"/>
    </source>
</evidence>
<reference evidence="7" key="1">
    <citation type="journal article" date="2019" name="Int. J. Syst. Evol. Microbiol.">
        <title>The Global Catalogue of Microorganisms (GCM) 10K type strain sequencing project: providing services to taxonomists for standard genome sequencing and annotation.</title>
        <authorList>
            <consortium name="The Broad Institute Genomics Platform"/>
            <consortium name="The Broad Institute Genome Sequencing Center for Infectious Disease"/>
            <person name="Wu L."/>
            <person name="Ma J."/>
        </authorList>
    </citation>
    <scope>NUCLEOTIDE SEQUENCE [LARGE SCALE GENOMIC DNA]</scope>
    <source>
        <strain evidence="7">KCTC 42087</strain>
    </source>
</reference>
<gene>
    <name evidence="6" type="ORF">ACFPZN_16785</name>
</gene>
<protein>
    <submittedName>
        <fullName evidence="6">RDD family protein</fullName>
    </submittedName>
</protein>
<dbReference type="InterPro" id="IPR010432">
    <property type="entry name" value="RDD"/>
</dbReference>
<comment type="caution">
    <text evidence="6">The sequence shown here is derived from an EMBL/GenBank/DDBJ whole genome shotgun (WGS) entry which is preliminary data.</text>
</comment>
<accession>A0ABW1A267</accession>
<keyword evidence="2" id="KW-0812">Transmembrane</keyword>
<evidence type="ECO:0000256" key="1">
    <source>
        <dbReference type="ARBA" id="ARBA00004141"/>
    </source>
</evidence>
<evidence type="ECO:0000313" key="7">
    <source>
        <dbReference type="Proteomes" id="UP001596074"/>
    </source>
</evidence>
<sequence length="179" mass="20083">MANEIIPAPFRRRAAAESIDMVLLVAVSAPLWGPPLRNAIRSFRQDQADVEETPPQAPPSRERVLKWFFMPRNPLPQSTPEWWSLLLELGYEVVPSVLGGRTPGQRVMGLRTVTARDGTPPGLSTLARRLGLRVLQRSQPESLVVATTIVDFGAWAVRSRRPWRHRLIGTVVVDDRKLP</sequence>